<feature type="transmembrane region" description="Helical" evidence="6">
    <location>
        <begin position="93"/>
        <end position="113"/>
    </location>
</feature>
<dbReference type="GO" id="GO:0022857">
    <property type="term" value="F:transmembrane transporter activity"/>
    <property type="evidence" value="ECO:0007669"/>
    <property type="project" value="InterPro"/>
</dbReference>
<protein>
    <submittedName>
        <fullName evidence="8">DHA1 family inner membrane transport protein</fullName>
    </submittedName>
</protein>
<feature type="transmembrane region" description="Helical" evidence="6">
    <location>
        <begin position="224"/>
        <end position="247"/>
    </location>
</feature>
<feature type="transmembrane region" description="Helical" evidence="6">
    <location>
        <begin position="152"/>
        <end position="172"/>
    </location>
</feature>
<evidence type="ECO:0000256" key="4">
    <source>
        <dbReference type="ARBA" id="ARBA00022989"/>
    </source>
</evidence>
<feature type="transmembrane region" description="Helical" evidence="6">
    <location>
        <begin position="61"/>
        <end position="81"/>
    </location>
</feature>
<dbReference type="PANTHER" id="PTHR43124:SF3">
    <property type="entry name" value="CHLORAMPHENICOL EFFLUX PUMP RV0191"/>
    <property type="match status" value="1"/>
</dbReference>
<evidence type="ECO:0000313" key="8">
    <source>
        <dbReference type="EMBL" id="TQL33194.1"/>
    </source>
</evidence>
<dbReference type="InterPro" id="IPR020846">
    <property type="entry name" value="MFS_dom"/>
</dbReference>
<evidence type="ECO:0000256" key="1">
    <source>
        <dbReference type="ARBA" id="ARBA00004651"/>
    </source>
</evidence>
<name>A0A542XBP4_9MICO</name>
<feature type="domain" description="Major facilitator superfamily (MFS) profile" evidence="7">
    <location>
        <begin position="28"/>
        <end position="404"/>
    </location>
</feature>
<keyword evidence="9" id="KW-1185">Reference proteome</keyword>
<dbReference type="RefSeq" id="WP_142005240.1">
    <property type="nucleotide sequence ID" value="NZ_CAJTBP010000001.1"/>
</dbReference>
<evidence type="ECO:0000256" key="2">
    <source>
        <dbReference type="ARBA" id="ARBA00022475"/>
    </source>
</evidence>
<keyword evidence="2" id="KW-1003">Cell membrane</keyword>
<evidence type="ECO:0000259" key="7">
    <source>
        <dbReference type="PROSITE" id="PS50850"/>
    </source>
</evidence>
<keyword evidence="4 6" id="KW-1133">Transmembrane helix</keyword>
<feature type="transmembrane region" description="Helical" evidence="6">
    <location>
        <begin position="315"/>
        <end position="339"/>
    </location>
</feature>
<evidence type="ECO:0000313" key="9">
    <source>
        <dbReference type="Proteomes" id="UP000318336"/>
    </source>
</evidence>
<keyword evidence="5 6" id="KW-0472">Membrane</keyword>
<evidence type="ECO:0000256" key="5">
    <source>
        <dbReference type="ARBA" id="ARBA00023136"/>
    </source>
</evidence>
<feature type="transmembrane region" description="Helical" evidence="6">
    <location>
        <begin position="382"/>
        <end position="403"/>
    </location>
</feature>
<dbReference type="InterPro" id="IPR011701">
    <property type="entry name" value="MFS"/>
</dbReference>
<dbReference type="Pfam" id="PF07690">
    <property type="entry name" value="MFS_1"/>
    <property type="match status" value="1"/>
</dbReference>
<dbReference type="SUPFAM" id="SSF103473">
    <property type="entry name" value="MFS general substrate transporter"/>
    <property type="match status" value="1"/>
</dbReference>
<feature type="transmembrane region" description="Helical" evidence="6">
    <location>
        <begin position="27"/>
        <end position="49"/>
    </location>
</feature>
<dbReference type="CDD" id="cd17324">
    <property type="entry name" value="MFS_NepI_like"/>
    <property type="match status" value="1"/>
</dbReference>
<comment type="caution">
    <text evidence="8">The sequence shown here is derived from an EMBL/GenBank/DDBJ whole genome shotgun (WGS) entry which is preliminary data.</text>
</comment>
<feature type="transmembrane region" description="Helical" evidence="6">
    <location>
        <begin position="119"/>
        <end position="140"/>
    </location>
</feature>
<keyword evidence="3 6" id="KW-0812">Transmembrane</keyword>
<gene>
    <name evidence="8" type="ORF">FB554_1330</name>
</gene>
<sequence>MSDTSTLAPAGGPRTPDAATPDRRLPLVVHVLALGTFLMLTTEFVVAGILPEIAGDLGISWGQAGSLITVFAVGMIIGAPVMTLATMRISQKLTLLLALVVFVAGHVFVALGSSLSALLVARFVTALATGAFWAVAAVVASRAAGPALGSRAVGIVAAGGSLATVLGVPLGAYVAQQVGWRGTFWALAAAAALAVVLVERLVPRDEPHAPSATMLSELVDLRSGRLWLVLAACVTTTGGVLAAYSFVAPVLVERAGLSASLVPLVLTGFGVGSFVGTIVGGRLGDAHPHLVTVVTPAVTTLVLLAMALLTGSTGATVALLVVLGLFGLSANSVLIHLAVGFAGRAATLGSALSVAAFNVGTAIGTAVAGAVIATPLGLTGPTLVGAAFVALTLIPVGVLALLARRSGRAAGSPAGSR</sequence>
<reference evidence="8 9" key="1">
    <citation type="submission" date="2019-06" db="EMBL/GenBank/DDBJ databases">
        <title>Sequencing the genomes of 1000 actinobacteria strains.</title>
        <authorList>
            <person name="Klenk H.-P."/>
        </authorList>
    </citation>
    <scope>NUCLEOTIDE SEQUENCE [LARGE SCALE GENOMIC DNA]</scope>
    <source>
        <strain evidence="8 9">DSM 24617</strain>
    </source>
</reference>
<dbReference type="PROSITE" id="PS50850">
    <property type="entry name" value="MFS"/>
    <property type="match status" value="1"/>
</dbReference>
<evidence type="ECO:0000256" key="6">
    <source>
        <dbReference type="SAM" id="Phobius"/>
    </source>
</evidence>
<dbReference type="GO" id="GO:0005886">
    <property type="term" value="C:plasma membrane"/>
    <property type="evidence" value="ECO:0007669"/>
    <property type="project" value="UniProtKB-SubCell"/>
</dbReference>
<organism evidence="8 9">
    <name type="scientific">Barrientosiimonas humi</name>
    <dbReference type="NCBI Taxonomy" id="999931"/>
    <lineage>
        <taxon>Bacteria</taxon>
        <taxon>Bacillati</taxon>
        <taxon>Actinomycetota</taxon>
        <taxon>Actinomycetes</taxon>
        <taxon>Micrococcales</taxon>
        <taxon>Dermacoccaceae</taxon>
        <taxon>Barrientosiimonas</taxon>
    </lineage>
</organism>
<evidence type="ECO:0000256" key="3">
    <source>
        <dbReference type="ARBA" id="ARBA00022692"/>
    </source>
</evidence>
<proteinExistence type="predicted"/>
<dbReference type="Proteomes" id="UP000318336">
    <property type="component" value="Unassembled WGS sequence"/>
</dbReference>
<feature type="transmembrane region" description="Helical" evidence="6">
    <location>
        <begin position="351"/>
        <end position="376"/>
    </location>
</feature>
<accession>A0A542XBP4</accession>
<comment type="subcellular location">
    <subcellularLocation>
        <location evidence="1">Cell membrane</location>
        <topology evidence="1">Multi-pass membrane protein</topology>
    </subcellularLocation>
</comment>
<dbReference type="EMBL" id="VFOK01000001">
    <property type="protein sequence ID" value="TQL33194.1"/>
    <property type="molecule type" value="Genomic_DNA"/>
</dbReference>
<feature type="transmembrane region" description="Helical" evidence="6">
    <location>
        <begin position="290"/>
        <end position="309"/>
    </location>
</feature>
<feature type="transmembrane region" description="Helical" evidence="6">
    <location>
        <begin position="184"/>
        <end position="203"/>
    </location>
</feature>
<dbReference type="InterPro" id="IPR036259">
    <property type="entry name" value="MFS_trans_sf"/>
</dbReference>
<dbReference type="PANTHER" id="PTHR43124">
    <property type="entry name" value="PURINE EFFLUX PUMP PBUE"/>
    <property type="match status" value="1"/>
</dbReference>
<dbReference type="OrthoDB" id="9814237at2"/>
<feature type="transmembrane region" description="Helical" evidence="6">
    <location>
        <begin position="259"/>
        <end position="278"/>
    </location>
</feature>
<dbReference type="Gene3D" id="1.20.1250.20">
    <property type="entry name" value="MFS general substrate transporter like domains"/>
    <property type="match status" value="1"/>
</dbReference>
<dbReference type="InterPro" id="IPR050189">
    <property type="entry name" value="MFS_Efflux_Transporters"/>
</dbReference>
<dbReference type="AlphaFoldDB" id="A0A542XBP4"/>